<keyword evidence="1" id="KW-0812">Transmembrane</keyword>
<dbReference type="InterPro" id="IPR004864">
    <property type="entry name" value="LEA_2"/>
</dbReference>
<proteinExistence type="predicted"/>
<dbReference type="RefSeq" id="XP_039116257.1">
    <property type="nucleotide sequence ID" value="XM_039260323.1"/>
</dbReference>
<dbReference type="GeneID" id="120251700"/>
<accession>A0AB40AMW6</accession>
<name>A0AB40AMW6_DIOCR</name>
<organism evidence="3 4">
    <name type="scientific">Dioscorea cayennensis subsp. rotundata</name>
    <name type="common">White Guinea yam</name>
    <name type="synonym">Dioscorea rotundata</name>
    <dbReference type="NCBI Taxonomy" id="55577"/>
    <lineage>
        <taxon>Eukaryota</taxon>
        <taxon>Viridiplantae</taxon>
        <taxon>Streptophyta</taxon>
        <taxon>Embryophyta</taxon>
        <taxon>Tracheophyta</taxon>
        <taxon>Spermatophyta</taxon>
        <taxon>Magnoliopsida</taxon>
        <taxon>Liliopsida</taxon>
        <taxon>Dioscoreales</taxon>
        <taxon>Dioscoreaceae</taxon>
        <taxon>Dioscorea</taxon>
    </lineage>
</organism>
<dbReference type="Gene3D" id="2.60.40.1820">
    <property type="match status" value="1"/>
</dbReference>
<feature type="domain" description="Late embryogenesis abundant protein LEA-2 subgroup" evidence="2">
    <location>
        <begin position="140"/>
        <end position="237"/>
    </location>
</feature>
<evidence type="ECO:0000313" key="4">
    <source>
        <dbReference type="RefSeq" id="XP_039116257.1"/>
    </source>
</evidence>
<keyword evidence="1" id="KW-1133">Transmembrane helix</keyword>
<feature type="transmembrane region" description="Helical" evidence="1">
    <location>
        <begin position="69"/>
        <end position="96"/>
    </location>
</feature>
<gene>
    <name evidence="4" type="primary">LOC120251700</name>
</gene>
<evidence type="ECO:0000259" key="2">
    <source>
        <dbReference type="Pfam" id="PF03168"/>
    </source>
</evidence>
<dbReference type="SUPFAM" id="SSF117070">
    <property type="entry name" value="LEA14-like"/>
    <property type="match status" value="1"/>
</dbReference>
<keyword evidence="3" id="KW-1185">Reference proteome</keyword>
<reference evidence="4" key="1">
    <citation type="submission" date="2025-08" db="UniProtKB">
        <authorList>
            <consortium name="RefSeq"/>
        </authorList>
    </citation>
    <scope>IDENTIFICATION</scope>
</reference>
<sequence>MNQQTQAVSKPPKRDRSIVMSLEKEEQVKPLALNPALAVSPTVHPIGHSHDEEAARWWKSSQYLRKRRCFIWCCGCCGALVVILGVIILILALTLFKVKDPRLTMNSIHIDTLNFGSRDVNDPTNLADQISFNATLRADISLKNPNIASFKFDKSTTMFYYQGETVGVAYAPDGNIGSHSTARMNVTVDVMADQVAKTRFNFSLVGTSVNLTSFTDIYGRVNVWGIYKRDIEILLNCSMTVDLNIVGQDAKNKVCQANVR</sequence>
<dbReference type="InterPro" id="IPR055301">
    <property type="entry name" value="Lea14-like_2"/>
</dbReference>
<dbReference type="Pfam" id="PF03168">
    <property type="entry name" value="LEA_2"/>
    <property type="match status" value="1"/>
</dbReference>
<dbReference type="PANTHER" id="PTHR31852">
    <property type="entry name" value="LATE EMBRYOGENESIS ABUNDANT (LEA) HYDROXYPROLINE-RICH GLYCOPROTEIN FAMILY"/>
    <property type="match status" value="1"/>
</dbReference>
<keyword evidence="1" id="KW-0472">Membrane</keyword>
<dbReference type="AlphaFoldDB" id="A0AB40AMW6"/>
<evidence type="ECO:0000256" key="1">
    <source>
        <dbReference type="SAM" id="Phobius"/>
    </source>
</evidence>
<evidence type="ECO:0000313" key="3">
    <source>
        <dbReference type="Proteomes" id="UP001515500"/>
    </source>
</evidence>
<dbReference type="Proteomes" id="UP001515500">
    <property type="component" value="Chromosome 20"/>
</dbReference>
<protein>
    <submittedName>
        <fullName evidence="4">Late embryogenesis abundant protein At1g64065-like</fullName>
    </submittedName>
</protein>